<dbReference type="InterPro" id="IPR029060">
    <property type="entry name" value="PIN-like_dom_sf"/>
</dbReference>
<keyword evidence="8" id="KW-1185">Reference proteome</keyword>
<evidence type="ECO:0000256" key="4">
    <source>
        <dbReference type="ARBA" id="ARBA00022801"/>
    </source>
</evidence>
<dbReference type="GO" id="GO:0000287">
    <property type="term" value="F:magnesium ion binding"/>
    <property type="evidence" value="ECO:0007669"/>
    <property type="project" value="UniProtKB-UniRule"/>
</dbReference>
<dbReference type="RefSeq" id="WP_157913311.1">
    <property type="nucleotide sequence ID" value="NZ_LN890656.1"/>
</dbReference>
<keyword evidence="2 5" id="KW-0540">Nuclease</keyword>
<reference evidence="7" key="1">
    <citation type="submission" date="2016-01" db="EMBL/GenBank/DDBJ databases">
        <authorList>
            <person name="Mcilroy J.S."/>
            <person name="Karst M S."/>
            <person name="Albertsen M."/>
        </authorList>
    </citation>
    <scope>NUCLEOTIDE SEQUENCE</scope>
    <source>
        <strain evidence="7">Cfx-K</strain>
    </source>
</reference>
<comment type="similarity">
    <text evidence="5">Belongs to the PINc/VapC protein family.</text>
</comment>
<dbReference type="Proteomes" id="UP000215027">
    <property type="component" value="Chromosome II"/>
</dbReference>
<dbReference type="AlphaFoldDB" id="A0A170PJL3"/>
<keyword evidence="5" id="KW-0800">Toxin</keyword>
<evidence type="ECO:0000313" key="7">
    <source>
        <dbReference type="EMBL" id="CUS05707.1"/>
    </source>
</evidence>
<accession>A0A170PJL3</accession>
<proteinExistence type="inferred from homology"/>
<dbReference type="Gene3D" id="3.40.50.1010">
    <property type="entry name" value="5'-nuclease"/>
    <property type="match status" value="1"/>
</dbReference>
<keyword evidence="3 5" id="KW-0479">Metal-binding</keyword>
<dbReference type="CDD" id="cd18689">
    <property type="entry name" value="PIN_VapC-like"/>
    <property type="match status" value="1"/>
</dbReference>
<feature type="binding site" evidence="5">
    <location>
        <position position="100"/>
    </location>
    <ligand>
        <name>Mg(2+)</name>
        <dbReference type="ChEBI" id="CHEBI:18420"/>
    </ligand>
</feature>
<evidence type="ECO:0000256" key="2">
    <source>
        <dbReference type="ARBA" id="ARBA00022722"/>
    </source>
</evidence>
<comment type="cofactor">
    <cofactor evidence="5">
        <name>Mg(2+)</name>
        <dbReference type="ChEBI" id="CHEBI:18420"/>
    </cofactor>
</comment>
<dbReference type="GO" id="GO:0004540">
    <property type="term" value="F:RNA nuclease activity"/>
    <property type="evidence" value="ECO:0007669"/>
    <property type="project" value="InterPro"/>
</dbReference>
<feature type="domain" description="PIN" evidence="6">
    <location>
        <begin position="5"/>
        <end position="126"/>
    </location>
</feature>
<dbReference type="Pfam" id="PF01850">
    <property type="entry name" value="PIN"/>
    <property type="match status" value="1"/>
</dbReference>
<dbReference type="EMBL" id="LN890656">
    <property type="protein sequence ID" value="CUS05707.1"/>
    <property type="molecule type" value="Genomic_DNA"/>
</dbReference>
<dbReference type="KEGG" id="pbf:CFX0092_B0173"/>
<gene>
    <name evidence="5 7" type="primary">vapC</name>
    <name evidence="7" type="ORF">CFX0092_B0173</name>
</gene>
<feature type="binding site" evidence="5">
    <location>
        <position position="8"/>
    </location>
    <ligand>
        <name>Mg(2+)</name>
        <dbReference type="ChEBI" id="CHEBI:18420"/>
    </ligand>
</feature>
<dbReference type="InterPro" id="IPR022907">
    <property type="entry name" value="VapC_family"/>
</dbReference>
<protein>
    <recommendedName>
        <fullName evidence="5">Ribonuclease VapC</fullName>
        <shortName evidence="5">RNase VapC</shortName>
        <ecNumber evidence="5">3.1.-.-</ecNumber>
    </recommendedName>
    <alternativeName>
        <fullName evidence="5">Toxin VapC</fullName>
    </alternativeName>
</protein>
<sequence length="135" mass="15099">MTTIYVLDSFALMALVQQEPGAERVRELLRQARAGEIRLLMSLINFGEVVYQTERRFGAAAVNRLLIRLERSPIHFMGATRARVLTAAHLKANHRLAYADAFAAGLAQEYGATVVTGDPEFRSLGEKVRVEWLGR</sequence>
<organism evidence="7 8">
    <name type="scientific">Candidatus Promineifilum breve</name>
    <dbReference type="NCBI Taxonomy" id="1806508"/>
    <lineage>
        <taxon>Bacteria</taxon>
        <taxon>Bacillati</taxon>
        <taxon>Chloroflexota</taxon>
        <taxon>Ardenticatenia</taxon>
        <taxon>Candidatus Promineifilales</taxon>
        <taxon>Candidatus Promineifilaceae</taxon>
        <taxon>Candidatus Promineifilum</taxon>
    </lineage>
</organism>
<evidence type="ECO:0000256" key="5">
    <source>
        <dbReference type="HAMAP-Rule" id="MF_00265"/>
    </source>
</evidence>
<keyword evidence="1 5" id="KW-1277">Toxin-antitoxin system</keyword>
<dbReference type="EC" id="3.1.-.-" evidence="5"/>
<name>A0A170PJL3_9CHLR</name>
<evidence type="ECO:0000256" key="3">
    <source>
        <dbReference type="ARBA" id="ARBA00022723"/>
    </source>
</evidence>
<dbReference type="SUPFAM" id="SSF88723">
    <property type="entry name" value="PIN domain-like"/>
    <property type="match status" value="1"/>
</dbReference>
<comment type="function">
    <text evidence="5">Toxic component of a toxin-antitoxin (TA) system. An RNase.</text>
</comment>
<dbReference type="GO" id="GO:0016787">
    <property type="term" value="F:hydrolase activity"/>
    <property type="evidence" value="ECO:0007669"/>
    <property type="project" value="UniProtKB-KW"/>
</dbReference>
<dbReference type="GO" id="GO:0090729">
    <property type="term" value="F:toxin activity"/>
    <property type="evidence" value="ECO:0007669"/>
    <property type="project" value="UniProtKB-KW"/>
</dbReference>
<evidence type="ECO:0000256" key="1">
    <source>
        <dbReference type="ARBA" id="ARBA00022649"/>
    </source>
</evidence>
<evidence type="ECO:0000313" key="8">
    <source>
        <dbReference type="Proteomes" id="UP000215027"/>
    </source>
</evidence>
<keyword evidence="4 5" id="KW-0378">Hydrolase</keyword>
<dbReference type="HAMAP" id="MF_00265">
    <property type="entry name" value="VapC_Nob1"/>
    <property type="match status" value="1"/>
</dbReference>
<evidence type="ECO:0000259" key="6">
    <source>
        <dbReference type="Pfam" id="PF01850"/>
    </source>
</evidence>
<dbReference type="InterPro" id="IPR002716">
    <property type="entry name" value="PIN_dom"/>
</dbReference>
<keyword evidence="5" id="KW-0460">Magnesium</keyword>
<dbReference type="OrthoDB" id="129357at2"/>